<proteinExistence type="predicted"/>
<keyword evidence="8" id="KW-0460">Magnesium</keyword>
<dbReference type="GO" id="GO:0005737">
    <property type="term" value="C:cytoplasm"/>
    <property type="evidence" value="ECO:0007669"/>
    <property type="project" value="TreeGrafter"/>
</dbReference>
<evidence type="ECO:0000259" key="11">
    <source>
        <dbReference type="Pfam" id="PF03372"/>
    </source>
</evidence>
<sequence length="341" mass="38716">MEDSATLKVLTLNARFLLDRHHAREELIKDALRGHDVVCLQEVATGGVWSGQEKRLAEAVSKDGNRHDVLVTSDVCVPSYIAQTPLVGRVFTFAFESRLGLFLRDLWHLFNDAFLEGFLSIFDGATLFHMPIFGHLVYVLLGTVWLFGNATITRKTLQPQPHSPLLVGGTYRVAQKTLLRVPLTPDGLHYRNVWVVNTHLTDTPQGSDLKQLQRCQEQRTREFLKILIWLESDENMQPEDAVIMMGDMNAQPHERLHSFVAEYGFRSAYKVAHGAEPEKTFHQNHECPTKDVTPEECIDYVFYRGPLQVTDAEIRANKPHPDDARIYPSDHFAVSATFAVL</sequence>
<dbReference type="GO" id="GO:0046872">
    <property type="term" value="F:metal ion binding"/>
    <property type="evidence" value="ECO:0007669"/>
    <property type="project" value="UniProtKB-KW"/>
</dbReference>
<reference evidence="12 13" key="1">
    <citation type="submission" date="2017-12" db="EMBL/GenBank/DDBJ databases">
        <title>Sequencing, de novo assembly and annotation of complete genome of a new Thraustochytrid species, strain FCC1311.</title>
        <authorList>
            <person name="Sedici K."/>
            <person name="Godart F."/>
            <person name="Aiese Cigliano R."/>
            <person name="Sanseverino W."/>
            <person name="Barakat M."/>
            <person name="Ortet P."/>
            <person name="Marechal E."/>
            <person name="Cagnac O."/>
            <person name="Amato A."/>
        </authorList>
    </citation>
    <scope>NUCLEOTIDE SEQUENCE [LARGE SCALE GENOMIC DNA]</scope>
</reference>
<dbReference type="SUPFAM" id="SSF56219">
    <property type="entry name" value="DNase I-like"/>
    <property type="match status" value="1"/>
</dbReference>
<dbReference type="PANTHER" id="PTHR15822:SF4">
    <property type="entry name" value="TYROSYL-DNA PHOSPHODIESTERASE 2"/>
    <property type="match status" value="1"/>
</dbReference>
<dbReference type="Proteomes" id="UP000241890">
    <property type="component" value="Unassembled WGS sequence"/>
</dbReference>
<gene>
    <name evidence="12" type="ORF">FCC1311_028162</name>
</gene>
<comment type="cofactor">
    <cofactor evidence="1">
        <name>Mn(2+)</name>
        <dbReference type="ChEBI" id="CHEBI:29035"/>
    </cofactor>
</comment>
<evidence type="ECO:0000256" key="3">
    <source>
        <dbReference type="ARBA" id="ARBA00004322"/>
    </source>
</evidence>
<evidence type="ECO:0000256" key="10">
    <source>
        <dbReference type="ARBA" id="ARBA00023242"/>
    </source>
</evidence>
<dbReference type="InParanoid" id="A0A2R5G7S3"/>
<evidence type="ECO:0000256" key="5">
    <source>
        <dbReference type="ARBA" id="ARBA00022723"/>
    </source>
</evidence>
<keyword evidence="9" id="KW-0234">DNA repair</keyword>
<accession>A0A2R5G7S3</accession>
<evidence type="ECO:0000313" key="13">
    <source>
        <dbReference type="Proteomes" id="UP000241890"/>
    </source>
</evidence>
<name>A0A2R5G7S3_9STRA</name>
<comment type="cofactor">
    <cofactor evidence="2">
        <name>Mg(2+)</name>
        <dbReference type="ChEBI" id="CHEBI:18420"/>
    </cofactor>
</comment>
<dbReference type="OrthoDB" id="9975959at2759"/>
<evidence type="ECO:0000256" key="7">
    <source>
        <dbReference type="ARBA" id="ARBA00022801"/>
    </source>
</evidence>
<keyword evidence="10" id="KW-0539">Nucleus</keyword>
<keyword evidence="13" id="KW-1185">Reference proteome</keyword>
<evidence type="ECO:0000313" key="12">
    <source>
        <dbReference type="EMBL" id="GBG26595.1"/>
    </source>
</evidence>
<dbReference type="InterPro" id="IPR036691">
    <property type="entry name" value="Endo/exonu/phosph_ase_sf"/>
</dbReference>
<dbReference type="Pfam" id="PF03372">
    <property type="entry name" value="Exo_endo_phos"/>
    <property type="match status" value="1"/>
</dbReference>
<dbReference type="EMBL" id="BEYU01000022">
    <property type="protein sequence ID" value="GBG26595.1"/>
    <property type="molecule type" value="Genomic_DNA"/>
</dbReference>
<protein>
    <submittedName>
        <fullName evidence="12">Glucose-repressible alcohol dehydrogenase transcriptional effector</fullName>
    </submittedName>
</protein>
<dbReference type="GO" id="GO:0070260">
    <property type="term" value="F:5'-tyrosyl-DNA phosphodiesterase activity"/>
    <property type="evidence" value="ECO:0007669"/>
    <property type="project" value="TreeGrafter"/>
</dbReference>
<dbReference type="PANTHER" id="PTHR15822">
    <property type="entry name" value="TRAF AND TNF RECEPTOR-ASSOCIATED PROTEIN"/>
    <property type="match status" value="1"/>
</dbReference>
<dbReference type="GO" id="GO:0006302">
    <property type="term" value="P:double-strand break repair"/>
    <property type="evidence" value="ECO:0007669"/>
    <property type="project" value="TreeGrafter"/>
</dbReference>
<evidence type="ECO:0000256" key="6">
    <source>
        <dbReference type="ARBA" id="ARBA00022763"/>
    </source>
</evidence>
<comment type="caution">
    <text evidence="12">The sequence shown here is derived from an EMBL/GenBank/DDBJ whole genome shotgun (WGS) entry which is preliminary data.</text>
</comment>
<feature type="domain" description="Endonuclease/exonuclease/phosphatase" evidence="11">
    <location>
        <begin position="11"/>
        <end position="331"/>
    </location>
</feature>
<dbReference type="GO" id="GO:0003697">
    <property type="term" value="F:single-stranded DNA binding"/>
    <property type="evidence" value="ECO:0007669"/>
    <property type="project" value="TreeGrafter"/>
</dbReference>
<evidence type="ECO:0000256" key="9">
    <source>
        <dbReference type="ARBA" id="ARBA00023204"/>
    </source>
</evidence>
<keyword evidence="5" id="KW-0479">Metal-binding</keyword>
<evidence type="ECO:0000256" key="8">
    <source>
        <dbReference type="ARBA" id="ARBA00022842"/>
    </source>
</evidence>
<dbReference type="InterPro" id="IPR005135">
    <property type="entry name" value="Endo/exonuclease/phosphatase"/>
</dbReference>
<organism evidence="12 13">
    <name type="scientific">Hondaea fermentalgiana</name>
    <dbReference type="NCBI Taxonomy" id="2315210"/>
    <lineage>
        <taxon>Eukaryota</taxon>
        <taxon>Sar</taxon>
        <taxon>Stramenopiles</taxon>
        <taxon>Bigyra</taxon>
        <taxon>Labyrinthulomycetes</taxon>
        <taxon>Thraustochytrida</taxon>
        <taxon>Thraustochytriidae</taxon>
        <taxon>Hondaea</taxon>
    </lineage>
</organism>
<evidence type="ECO:0000256" key="2">
    <source>
        <dbReference type="ARBA" id="ARBA00001946"/>
    </source>
</evidence>
<dbReference type="Gene3D" id="3.60.10.10">
    <property type="entry name" value="Endonuclease/exonuclease/phosphatase"/>
    <property type="match status" value="1"/>
</dbReference>
<keyword evidence="6" id="KW-0227">DNA damage</keyword>
<evidence type="ECO:0000256" key="1">
    <source>
        <dbReference type="ARBA" id="ARBA00001936"/>
    </source>
</evidence>
<comment type="subcellular location">
    <subcellularLocation>
        <location evidence="3">Nucleus</location>
        <location evidence="3">PML body</location>
    </subcellularLocation>
</comment>
<evidence type="ECO:0000256" key="4">
    <source>
        <dbReference type="ARBA" id="ARBA00022722"/>
    </source>
</evidence>
<keyword evidence="4" id="KW-0540">Nuclease</keyword>
<dbReference type="InterPro" id="IPR051547">
    <property type="entry name" value="TDP2-like"/>
</dbReference>
<dbReference type="GO" id="GO:0004518">
    <property type="term" value="F:nuclease activity"/>
    <property type="evidence" value="ECO:0007669"/>
    <property type="project" value="UniProtKB-KW"/>
</dbReference>
<keyword evidence="7" id="KW-0378">Hydrolase</keyword>
<dbReference type="AlphaFoldDB" id="A0A2R5G7S3"/>